<evidence type="ECO:0008006" key="10">
    <source>
        <dbReference type="Google" id="ProtNLM"/>
    </source>
</evidence>
<keyword evidence="6" id="KW-0472">Membrane</keyword>
<evidence type="ECO:0000313" key="9">
    <source>
        <dbReference type="Proteomes" id="UP000019442"/>
    </source>
</evidence>
<evidence type="ECO:0000256" key="1">
    <source>
        <dbReference type="ARBA" id="ARBA00004323"/>
    </source>
</evidence>
<evidence type="ECO:0000313" key="8">
    <source>
        <dbReference type="EMBL" id="AHK80566.1"/>
    </source>
</evidence>
<protein>
    <recommendedName>
        <fullName evidence="10">Sulfotransferase family protein</fullName>
    </recommendedName>
</protein>
<evidence type="ECO:0000256" key="2">
    <source>
        <dbReference type="ARBA" id="ARBA00022679"/>
    </source>
</evidence>
<evidence type="ECO:0000256" key="7">
    <source>
        <dbReference type="ARBA" id="ARBA00023180"/>
    </source>
</evidence>
<keyword evidence="2" id="KW-0808">Transferase</keyword>
<dbReference type="AlphaFoldDB" id="W8KYE0"/>
<comment type="subcellular location">
    <subcellularLocation>
        <location evidence="1">Golgi apparatus membrane</location>
        <topology evidence="1">Single-pass type II membrane protein</topology>
    </subcellularLocation>
</comment>
<dbReference type="InterPro" id="IPR005331">
    <property type="entry name" value="Sulfotransferase"/>
</dbReference>
<name>W8KYE0_9GAMM</name>
<reference evidence="8 9" key="1">
    <citation type="journal article" date="2014" name="J Genomics">
        <title>Draft Genome Sequence of the Extremely Halophilic Phototrophic Purple Sulfur Bacterium Halorhodospira halochloris.</title>
        <authorList>
            <person name="Singh K.S."/>
            <person name="Kirksey J."/>
            <person name="Hoff W.D."/>
            <person name="Deole R."/>
        </authorList>
    </citation>
    <scope>NUCLEOTIDE SEQUENCE [LARGE SCALE GENOMIC DNA]</scope>
    <source>
        <strain evidence="8 9">A</strain>
    </source>
</reference>
<dbReference type="Proteomes" id="UP000019442">
    <property type="component" value="Chromosome"/>
</dbReference>
<dbReference type="RefSeq" id="WP_025280440.1">
    <property type="nucleotide sequence ID" value="NZ_CP007268.1"/>
</dbReference>
<proteinExistence type="predicted"/>
<sequence length="249" mass="29644">MTDWFKALNLRSRPFYRRFNDMPLHALPQLDQRIAVDRTRGFIYFRIPKAANSTVIRLLTSEKDVRYNSYEGKRSFIRPSKLRAHEVKTLDRQFFLFTITRDPYTRVLSAYLDKIVKGKRKERACRALQKPLESEISFGEFCNYLDHGGFKHDPHWYPQNWFIPRDICTMAHVGKMESLNDELEVIMSRIDSTRKLGDAGSQRRHRTDADQKLKAYYSRDTAGIIARVYRQDFERFDYSQSPDWLKDIK</sequence>
<dbReference type="PANTHER" id="PTHR12137">
    <property type="entry name" value="CARBOHYDRATE SULFOTRANSFERASE"/>
    <property type="match status" value="1"/>
</dbReference>
<evidence type="ECO:0000256" key="6">
    <source>
        <dbReference type="ARBA" id="ARBA00023136"/>
    </source>
</evidence>
<reference evidence="9" key="2">
    <citation type="submission" date="2014-02" db="EMBL/GenBank/DDBJ databases">
        <title>Draft Genome Sequence of extremely halophilic bacteria Halorhodospira halochloris.</title>
        <authorList>
            <person name="Singh K.S."/>
        </authorList>
    </citation>
    <scope>NUCLEOTIDE SEQUENCE [LARGE SCALE GENOMIC DNA]</scope>
    <source>
        <strain evidence="9">A</strain>
    </source>
</reference>
<dbReference type="EMBL" id="CP007268">
    <property type="protein sequence ID" value="AHK80566.1"/>
    <property type="molecule type" value="Genomic_DNA"/>
</dbReference>
<keyword evidence="9" id="KW-1185">Reference proteome</keyword>
<dbReference type="OrthoDB" id="288532at2"/>
<accession>W8KYE0</accession>
<dbReference type="InterPro" id="IPR018011">
    <property type="entry name" value="Carb_sulfotrans_8-10"/>
</dbReference>
<evidence type="ECO:0000256" key="5">
    <source>
        <dbReference type="ARBA" id="ARBA00023034"/>
    </source>
</evidence>
<keyword evidence="4" id="KW-1133">Transmembrane helix</keyword>
<dbReference type="HOGENOM" id="CLU_094945_0_0_6"/>
<dbReference type="GO" id="GO:0016051">
    <property type="term" value="P:carbohydrate biosynthetic process"/>
    <property type="evidence" value="ECO:0007669"/>
    <property type="project" value="InterPro"/>
</dbReference>
<dbReference type="GO" id="GO:0008146">
    <property type="term" value="F:sulfotransferase activity"/>
    <property type="evidence" value="ECO:0007669"/>
    <property type="project" value="InterPro"/>
</dbReference>
<dbReference type="GO" id="GO:0016020">
    <property type="term" value="C:membrane"/>
    <property type="evidence" value="ECO:0007669"/>
    <property type="project" value="InterPro"/>
</dbReference>
<dbReference type="Pfam" id="PF03567">
    <property type="entry name" value="Sulfotransfer_2"/>
    <property type="match status" value="1"/>
</dbReference>
<keyword evidence="5" id="KW-0333">Golgi apparatus</keyword>
<evidence type="ECO:0000256" key="3">
    <source>
        <dbReference type="ARBA" id="ARBA00022692"/>
    </source>
</evidence>
<keyword evidence="3" id="KW-0812">Transmembrane</keyword>
<dbReference type="PANTHER" id="PTHR12137:SF54">
    <property type="entry name" value="CARBOHYDRATE SULFOTRANSFERASE"/>
    <property type="match status" value="1"/>
</dbReference>
<keyword evidence="7" id="KW-0325">Glycoprotein</keyword>
<dbReference type="KEGG" id="hhc:M911_01665"/>
<gene>
    <name evidence="8" type="ORF">M911_01665</name>
</gene>
<evidence type="ECO:0000256" key="4">
    <source>
        <dbReference type="ARBA" id="ARBA00022989"/>
    </source>
</evidence>
<organism evidence="8 9">
    <name type="scientific">Ectothiorhodospira haloalkaliphila</name>
    <dbReference type="NCBI Taxonomy" id="421628"/>
    <lineage>
        <taxon>Bacteria</taxon>
        <taxon>Pseudomonadati</taxon>
        <taxon>Pseudomonadota</taxon>
        <taxon>Gammaproteobacteria</taxon>
        <taxon>Chromatiales</taxon>
        <taxon>Ectothiorhodospiraceae</taxon>
        <taxon>Ectothiorhodospira</taxon>
    </lineage>
</organism>